<dbReference type="HOGENOM" id="CLU_033907_1_1_7"/>
<dbReference type="GO" id="GO:0019752">
    <property type="term" value="P:carboxylic acid metabolic process"/>
    <property type="evidence" value="ECO:0007669"/>
    <property type="project" value="TreeGrafter"/>
</dbReference>
<organism evidence="2 3">
    <name type="scientific">Candidatus Entotheonella gemina</name>
    <dbReference type="NCBI Taxonomy" id="1429439"/>
    <lineage>
        <taxon>Bacteria</taxon>
        <taxon>Pseudomonadati</taxon>
        <taxon>Nitrospinota/Tectimicrobiota group</taxon>
        <taxon>Candidatus Tectimicrobiota</taxon>
        <taxon>Candidatus Entotheonellia</taxon>
        <taxon>Candidatus Entotheonellales</taxon>
        <taxon>Candidatus Entotheonellaceae</taxon>
        <taxon>Candidatus Entotheonella</taxon>
    </lineage>
</organism>
<dbReference type="Pfam" id="PF19798">
    <property type="entry name" value="Sulfotransfer_5"/>
    <property type="match status" value="1"/>
</dbReference>
<dbReference type="PANTHER" id="PTHR42743:SF11">
    <property type="entry name" value="AMINODEOXYCHORISMATE LYASE"/>
    <property type="match status" value="1"/>
</dbReference>
<keyword evidence="3" id="KW-1185">Reference proteome</keyword>
<accession>W4M773</accession>
<reference evidence="2 3" key="1">
    <citation type="journal article" date="2014" name="Nature">
        <title>An environmental bacterial taxon with a large and distinct metabolic repertoire.</title>
        <authorList>
            <person name="Wilson M.C."/>
            <person name="Mori T."/>
            <person name="Ruckert C."/>
            <person name="Uria A.R."/>
            <person name="Helf M.J."/>
            <person name="Takada K."/>
            <person name="Gernert C."/>
            <person name="Steffens U.A."/>
            <person name="Heycke N."/>
            <person name="Schmitt S."/>
            <person name="Rinke C."/>
            <person name="Helfrich E.J."/>
            <person name="Brachmann A.O."/>
            <person name="Gurgui C."/>
            <person name="Wakimoto T."/>
            <person name="Kracht M."/>
            <person name="Crusemann M."/>
            <person name="Hentschel U."/>
            <person name="Abe I."/>
            <person name="Matsunaga S."/>
            <person name="Kalinowski J."/>
            <person name="Takeyama H."/>
            <person name="Piel J."/>
        </authorList>
    </citation>
    <scope>NUCLEOTIDE SEQUENCE [LARGE SCALE GENOMIC DNA]</scope>
    <source>
        <strain evidence="3">TSY2</strain>
    </source>
</reference>
<name>W4M773_9BACT</name>
<dbReference type="InterPro" id="IPR027417">
    <property type="entry name" value="P-loop_NTPase"/>
</dbReference>
<dbReference type="Gene3D" id="3.40.50.300">
    <property type="entry name" value="P-loop containing nucleotide triphosphate hydrolases"/>
    <property type="match status" value="1"/>
</dbReference>
<dbReference type="PATRIC" id="fig|1429439.4.peg.3290"/>
<dbReference type="AlphaFoldDB" id="W4M773"/>
<comment type="caution">
    <text evidence="2">The sequence shown here is derived from an EMBL/GenBank/DDBJ whole genome shotgun (WGS) entry which is preliminary data.</text>
</comment>
<dbReference type="PANTHER" id="PTHR42743">
    <property type="entry name" value="AMINO-ACID AMINOTRANSFERASE"/>
    <property type="match status" value="1"/>
</dbReference>
<evidence type="ECO:0000313" key="3">
    <source>
        <dbReference type="Proteomes" id="UP000019140"/>
    </source>
</evidence>
<proteinExistence type="inferred from homology"/>
<evidence type="ECO:0008006" key="4">
    <source>
        <dbReference type="Google" id="ProtNLM"/>
    </source>
</evidence>
<dbReference type="EMBL" id="AZHX01000794">
    <property type="protein sequence ID" value="ETX06055.1"/>
    <property type="molecule type" value="Genomic_DNA"/>
</dbReference>
<sequence>MYAFAQRADTTVVDEPLYAHYLSTSPARLYHPGADEVIASQENDWRKVVESVLFGSYDTPIVFFKSMTHHLVNLEWDFLPDLTNVLLTRDPYDMLPSYAQNVQQPTLRDTGYADHLRLLDYLDQRGQSPPVLVSERVLQHPSQILARLCHELGIPFDLAMLQWEPGPRPEDGVWAKYWYDSVHRSTGFQPYAPKTSPFPDHLKPLLAECQPYYARLVERALDTAPLA</sequence>
<gene>
    <name evidence="2" type="ORF">ETSY2_19385</name>
</gene>
<evidence type="ECO:0000256" key="1">
    <source>
        <dbReference type="ARBA" id="ARBA00009320"/>
    </source>
</evidence>
<evidence type="ECO:0000313" key="2">
    <source>
        <dbReference type="EMBL" id="ETX06055.1"/>
    </source>
</evidence>
<protein>
    <recommendedName>
        <fullName evidence="4">Branched-chain amino acid aminotransferase</fullName>
    </recommendedName>
</protein>
<dbReference type="Proteomes" id="UP000019140">
    <property type="component" value="Unassembled WGS sequence"/>
</dbReference>
<dbReference type="InterPro" id="IPR050571">
    <property type="entry name" value="Class-IV_PLP-Dep_Aminotrnsfr"/>
</dbReference>
<dbReference type="SUPFAM" id="SSF52540">
    <property type="entry name" value="P-loop containing nucleoside triphosphate hydrolases"/>
    <property type="match status" value="1"/>
</dbReference>
<comment type="similarity">
    <text evidence="1">Belongs to the class-IV pyridoxal-phosphate-dependent aminotransferase family.</text>
</comment>